<evidence type="ECO:0000313" key="1">
    <source>
        <dbReference type="EMBL" id="KAG8642574.1"/>
    </source>
</evidence>
<accession>A0ACB7GQB9</accession>
<reference evidence="2" key="1">
    <citation type="journal article" date="2016" name="Nat. Biotechnol.">
        <title>Sequencing wild and cultivated cassava and related species reveals extensive interspecific hybridization and genetic diversity.</title>
        <authorList>
            <person name="Bredeson J.V."/>
            <person name="Lyons J.B."/>
            <person name="Prochnik S.E."/>
            <person name="Wu G.A."/>
            <person name="Ha C.M."/>
            <person name="Edsinger-Gonzales E."/>
            <person name="Grimwood J."/>
            <person name="Schmutz J."/>
            <person name="Rabbi I.Y."/>
            <person name="Egesi C."/>
            <person name="Nauluvula P."/>
            <person name="Lebot V."/>
            <person name="Ndunguru J."/>
            <person name="Mkamilo G."/>
            <person name="Bart R.S."/>
            <person name="Setter T.L."/>
            <person name="Gleadow R.M."/>
            <person name="Kulakow P."/>
            <person name="Ferguson M.E."/>
            <person name="Rounsley S."/>
            <person name="Rokhsar D.S."/>
        </authorList>
    </citation>
    <scope>NUCLEOTIDE SEQUENCE [LARGE SCALE GENOMIC DNA]</scope>
    <source>
        <strain evidence="2">cv. AM560-2</strain>
    </source>
</reference>
<proteinExistence type="predicted"/>
<organism evidence="1 2">
    <name type="scientific">Manihot esculenta</name>
    <name type="common">Cassava</name>
    <name type="synonym">Jatropha manihot</name>
    <dbReference type="NCBI Taxonomy" id="3983"/>
    <lineage>
        <taxon>Eukaryota</taxon>
        <taxon>Viridiplantae</taxon>
        <taxon>Streptophyta</taxon>
        <taxon>Embryophyta</taxon>
        <taxon>Tracheophyta</taxon>
        <taxon>Spermatophyta</taxon>
        <taxon>Magnoliopsida</taxon>
        <taxon>eudicotyledons</taxon>
        <taxon>Gunneridae</taxon>
        <taxon>Pentapetalae</taxon>
        <taxon>rosids</taxon>
        <taxon>fabids</taxon>
        <taxon>Malpighiales</taxon>
        <taxon>Euphorbiaceae</taxon>
        <taxon>Crotonoideae</taxon>
        <taxon>Manihoteae</taxon>
        <taxon>Manihot</taxon>
    </lineage>
</organism>
<comment type="caution">
    <text evidence="1">The sequence shown here is derived from an EMBL/GenBank/DDBJ whole genome shotgun (WGS) entry which is preliminary data.</text>
</comment>
<name>A0ACB7GQB9_MANES</name>
<dbReference type="Proteomes" id="UP000091857">
    <property type="component" value="Chromosome 12"/>
</dbReference>
<protein>
    <submittedName>
        <fullName evidence="1">Uncharacterized protein</fullName>
    </submittedName>
</protein>
<gene>
    <name evidence="1" type="ORF">MANES_12G098902v8</name>
</gene>
<dbReference type="EMBL" id="CM004398">
    <property type="protein sequence ID" value="KAG8642574.1"/>
    <property type="molecule type" value="Genomic_DNA"/>
</dbReference>
<sequence length="59" mass="6957">MAIHIFTPTFYSFRLFVFFRLFFSFTSTTVVDTFCFSTILSAHFLKRSYSTFCYSFSGS</sequence>
<evidence type="ECO:0000313" key="2">
    <source>
        <dbReference type="Proteomes" id="UP000091857"/>
    </source>
</evidence>
<keyword evidence="2" id="KW-1185">Reference proteome</keyword>